<gene>
    <name evidence="1" type="ORF">G127AT_08935</name>
</gene>
<proteinExistence type="predicted"/>
<dbReference type="SUPFAM" id="SSF81301">
    <property type="entry name" value="Nucleotidyltransferase"/>
    <property type="match status" value="1"/>
</dbReference>
<dbReference type="Proteomes" id="UP000671914">
    <property type="component" value="Chromosome"/>
</dbReference>
<protein>
    <submittedName>
        <fullName evidence="1">GrpB family protein</fullName>
    </submittedName>
</protein>
<dbReference type="Pfam" id="PF04229">
    <property type="entry name" value="GrpB"/>
    <property type="match status" value="1"/>
</dbReference>
<dbReference type="RefSeq" id="WP_210896116.1">
    <property type="nucleotide sequence ID" value="NZ_CP071696.1"/>
</dbReference>
<dbReference type="AlphaFoldDB" id="A0A975IMI4"/>
<accession>A0A975IMI4</accession>
<dbReference type="KEGG" id="aarc:G127AT_08935"/>
<name>A0A975IMI4_9MICO</name>
<dbReference type="Gene3D" id="3.30.460.10">
    <property type="entry name" value="Beta Polymerase, domain 2"/>
    <property type="match status" value="1"/>
</dbReference>
<dbReference type="InterPro" id="IPR043519">
    <property type="entry name" value="NT_sf"/>
</dbReference>
<dbReference type="InterPro" id="IPR007344">
    <property type="entry name" value="GrpB/CoaE"/>
</dbReference>
<sequence>MTRTALATAFADSGLGVRRGVVELAPSTPAWAETFERVAGVLRNTAPACVAAIEHIGSTSVPGLTAKPLLDVAVALRPGTDSADADVDAWLSGLGMLFRGDRDEIRPDRMYGFELEPMVRLANIHVVPVGSPDLSRYLAFRDRLRASPSEREAYAALKLRLATEHPRDRLAYLAGKEAFIVARRGS</sequence>
<evidence type="ECO:0000313" key="2">
    <source>
        <dbReference type="Proteomes" id="UP000671914"/>
    </source>
</evidence>
<dbReference type="EMBL" id="CP071696">
    <property type="protein sequence ID" value="QTX03485.1"/>
    <property type="molecule type" value="Genomic_DNA"/>
</dbReference>
<reference evidence="1" key="1">
    <citation type="submission" date="2021-03" db="EMBL/GenBank/DDBJ databases">
        <title>Agromyces archimandritus sp. nov., isolated from the cockroach Archimandrita tessellata.</title>
        <authorList>
            <person name="Guzman J."/>
            <person name="Ortuzar M."/>
            <person name="Poehlein A."/>
            <person name="Daniel R."/>
            <person name="Trujillo M."/>
            <person name="Vilcinskas A."/>
        </authorList>
    </citation>
    <scope>NUCLEOTIDE SEQUENCE</scope>
    <source>
        <strain evidence="1">G127AT</strain>
    </source>
</reference>
<keyword evidence="2" id="KW-1185">Reference proteome</keyword>
<dbReference type="PANTHER" id="PTHR34822:SF1">
    <property type="entry name" value="GRPB FAMILY PROTEIN"/>
    <property type="match status" value="1"/>
</dbReference>
<organism evidence="1 2">
    <name type="scientific">Agromyces archimandritae</name>
    <dbReference type="NCBI Taxonomy" id="2781962"/>
    <lineage>
        <taxon>Bacteria</taxon>
        <taxon>Bacillati</taxon>
        <taxon>Actinomycetota</taxon>
        <taxon>Actinomycetes</taxon>
        <taxon>Micrococcales</taxon>
        <taxon>Microbacteriaceae</taxon>
        <taxon>Agromyces</taxon>
    </lineage>
</organism>
<dbReference type="PANTHER" id="PTHR34822">
    <property type="entry name" value="GRPB DOMAIN PROTEIN (AFU_ORTHOLOGUE AFUA_1G01530)"/>
    <property type="match status" value="1"/>
</dbReference>
<evidence type="ECO:0000313" key="1">
    <source>
        <dbReference type="EMBL" id="QTX03485.1"/>
    </source>
</evidence>